<evidence type="ECO:0000313" key="3">
    <source>
        <dbReference type="EMBL" id="CAF4835900.1"/>
    </source>
</evidence>
<dbReference type="Proteomes" id="UP000663865">
    <property type="component" value="Unassembled WGS sequence"/>
</dbReference>
<dbReference type="Pfam" id="PF12796">
    <property type="entry name" value="Ank_2"/>
    <property type="match status" value="1"/>
</dbReference>
<accession>A0A818WRB8</accession>
<dbReference type="Gene3D" id="1.25.40.20">
    <property type="entry name" value="Ankyrin repeat-containing domain"/>
    <property type="match status" value="1"/>
</dbReference>
<dbReference type="Proteomes" id="UP000663838">
    <property type="component" value="Unassembled WGS sequence"/>
</dbReference>
<name>A0A818WRB8_9BILA</name>
<dbReference type="InterPro" id="IPR036770">
    <property type="entry name" value="Ankyrin_rpt-contain_sf"/>
</dbReference>
<protein>
    <recommendedName>
        <fullName evidence="5">Mono(ADP-ribosyl)transferase</fullName>
    </recommendedName>
</protein>
<organism evidence="2 4">
    <name type="scientific">Rotaria socialis</name>
    <dbReference type="NCBI Taxonomy" id="392032"/>
    <lineage>
        <taxon>Eukaryota</taxon>
        <taxon>Metazoa</taxon>
        <taxon>Spiralia</taxon>
        <taxon>Gnathifera</taxon>
        <taxon>Rotifera</taxon>
        <taxon>Eurotatoria</taxon>
        <taxon>Bdelloidea</taxon>
        <taxon>Philodinida</taxon>
        <taxon>Philodinidae</taxon>
        <taxon>Rotaria</taxon>
    </lineage>
</organism>
<gene>
    <name evidence="2" type="ORF">KIK155_LOCUS28507</name>
    <name evidence="3" type="ORF">TOA249_LOCUS25665</name>
</gene>
<dbReference type="EMBL" id="CAJNYV010005201">
    <property type="protein sequence ID" value="CAF3729958.1"/>
    <property type="molecule type" value="Genomic_DNA"/>
</dbReference>
<evidence type="ECO:0000256" key="1">
    <source>
        <dbReference type="PROSITE-ProRule" id="PRU00023"/>
    </source>
</evidence>
<feature type="repeat" description="ANK" evidence="1">
    <location>
        <begin position="58"/>
        <end position="90"/>
    </location>
</feature>
<evidence type="ECO:0000313" key="4">
    <source>
        <dbReference type="Proteomes" id="UP000663865"/>
    </source>
</evidence>
<comment type="caution">
    <text evidence="2">The sequence shown here is derived from an EMBL/GenBank/DDBJ whole genome shotgun (WGS) entry which is preliminary data.</text>
</comment>
<dbReference type="InterPro" id="IPR002110">
    <property type="entry name" value="Ankyrin_rpt"/>
</dbReference>
<dbReference type="SUPFAM" id="SSF48403">
    <property type="entry name" value="Ankyrin repeat"/>
    <property type="match status" value="1"/>
</dbReference>
<dbReference type="PROSITE" id="PS50297">
    <property type="entry name" value="ANK_REP_REGION"/>
    <property type="match status" value="1"/>
</dbReference>
<dbReference type="SUPFAM" id="SSF56399">
    <property type="entry name" value="ADP-ribosylation"/>
    <property type="match status" value="1"/>
</dbReference>
<dbReference type="AlphaFoldDB" id="A0A818WRB8"/>
<keyword evidence="1" id="KW-0040">ANK repeat</keyword>
<evidence type="ECO:0000313" key="2">
    <source>
        <dbReference type="EMBL" id="CAF3729958.1"/>
    </source>
</evidence>
<dbReference type="PROSITE" id="PS50088">
    <property type="entry name" value="ANK_REPEAT"/>
    <property type="match status" value="1"/>
</dbReference>
<sequence length="395" mass="45920">MFKFCFKRHKVTTPLADMDARCAMELYDACRRDDLEKAKELLPQMTVNQINYQHPSAGENTSLHEAARHNNQNIIKLLLERNVDRRLRNSNGQTALDLCTTNETRQLFECRAEIESSKCESCTLIDDKTFYEWELIDSEALQLASRFRRELKPCATLKQQKHLTYIIHKGYLPRYLSTIKSDKEVEEIRSKFEPALNNKNPNCIVQYFTEEQKFSYLLSRDMARNVLHDMKHGCSEFSCICLYTTKDGTKAMASILSHWPTFITYSGNKLYRGVFMKETDLAHYTANKHIIVTTFLPTSKDITVARQFSGYNVDSQRLDQYEEGKASFLFTYTMKNCICRTAIELGELSARPHENEVLILPYSTFLITNITTYQLIPLGRRIEIELEQCVDQELP</sequence>
<proteinExistence type="predicted"/>
<dbReference type="EMBL" id="CAJOBS010002832">
    <property type="protein sequence ID" value="CAF4835900.1"/>
    <property type="molecule type" value="Genomic_DNA"/>
</dbReference>
<dbReference type="Gene3D" id="3.90.176.10">
    <property type="entry name" value="Toxin ADP-ribosyltransferase, Chain A, domain 1"/>
    <property type="match status" value="1"/>
</dbReference>
<evidence type="ECO:0008006" key="5">
    <source>
        <dbReference type="Google" id="ProtNLM"/>
    </source>
</evidence>
<reference evidence="2" key="1">
    <citation type="submission" date="2021-02" db="EMBL/GenBank/DDBJ databases">
        <authorList>
            <person name="Nowell W R."/>
        </authorList>
    </citation>
    <scope>NUCLEOTIDE SEQUENCE</scope>
</reference>